<name>A0AAU7S6Q6_9HYPH</name>
<sequence length="89" mass="9824">MRDFVNATFGPVELNIISQALEEWRTSIGIDRAAPEYEIAAATVVTLFREGNRTLPELRTAIAAHQWLSRDALELLRAAPSTENSALAD</sequence>
<dbReference type="EMBL" id="CP157965">
    <property type="protein sequence ID" value="XBT98101.1"/>
    <property type="molecule type" value="Genomic_DNA"/>
</dbReference>
<proteinExistence type="predicted"/>
<accession>A0AAU7S6Q6</accession>
<protein>
    <recommendedName>
        <fullName evidence="2">DUF982 domain-containing protein</fullName>
    </recommendedName>
</protein>
<dbReference type="AlphaFoldDB" id="A0AAU7S6Q6"/>
<gene>
    <name evidence="1" type="ORF">ABM479_35250</name>
</gene>
<geneLocation type="plasmid" evidence="1">
    <name>unnamed5</name>
</geneLocation>
<evidence type="ECO:0000313" key="1">
    <source>
        <dbReference type="EMBL" id="XBT98101.1"/>
    </source>
</evidence>
<keyword evidence="1" id="KW-0614">Plasmid</keyword>
<evidence type="ECO:0008006" key="2">
    <source>
        <dbReference type="Google" id="ProtNLM"/>
    </source>
</evidence>
<reference evidence="1" key="1">
    <citation type="submission" date="2024-06" db="EMBL/GenBank/DDBJ databases">
        <authorList>
            <person name="Li T."/>
            <person name="Gao R."/>
        </authorList>
    </citation>
    <scope>NUCLEOTIDE SEQUENCE</scope>
    <source>
        <strain evidence="1">ZPR3</strain>
        <plasmid evidence="1">unnamed5</plasmid>
    </source>
</reference>
<dbReference type="RefSeq" id="WP_349963382.1">
    <property type="nucleotide sequence ID" value="NZ_CP157965.1"/>
</dbReference>
<organism evidence="1">
    <name type="scientific">Rhizobium sp. ZPR3</name>
    <dbReference type="NCBI Taxonomy" id="3158967"/>
    <lineage>
        <taxon>Bacteria</taxon>
        <taxon>Pseudomonadati</taxon>
        <taxon>Pseudomonadota</taxon>
        <taxon>Alphaproteobacteria</taxon>
        <taxon>Hyphomicrobiales</taxon>
        <taxon>Rhizobiaceae</taxon>
        <taxon>Rhizobium/Agrobacterium group</taxon>
        <taxon>Rhizobium</taxon>
    </lineage>
</organism>